<dbReference type="PROSITE" id="PS00658">
    <property type="entry name" value="FORK_HEAD_2"/>
    <property type="match status" value="1"/>
</dbReference>
<keyword evidence="6" id="KW-0805">Transcription regulation</keyword>
<dbReference type="STRING" id="131310.A0A0N4ZCA5"/>
<keyword evidence="2" id="KW-0678">Repressor</keyword>
<feature type="compositionally biased region" description="Polar residues" evidence="11">
    <location>
        <begin position="1"/>
        <end position="27"/>
    </location>
</feature>
<accession>A0A0N4ZCA5</accession>
<keyword evidence="3" id="KW-0479">Metal-binding</keyword>
<evidence type="ECO:0000256" key="3">
    <source>
        <dbReference type="ARBA" id="ARBA00022723"/>
    </source>
</evidence>
<name>A0A0N4ZCA5_PARTI</name>
<feature type="DNA-binding region" description="Fork-head" evidence="10">
    <location>
        <begin position="357"/>
        <end position="455"/>
    </location>
</feature>
<dbReference type="GO" id="GO:0005634">
    <property type="term" value="C:nucleus"/>
    <property type="evidence" value="ECO:0007669"/>
    <property type="project" value="UniProtKB-SubCell"/>
</dbReference>
<dbReference type="Gene3D" id="1.20.5.340">
    <property type="match status" value="1"/>
</dbReference>
<dbReference type="InterPro" id="IPR036388">
    <property type="entry name" value="WH-like_DNA-bd_sf"/>
</dbReference>
<dbReference type="InterPro" id="IPR001766">
    <property type="entry name" value="Fork_head_dom"/>
</dbReference>
<dbReference type="InterPro" id="IPR036390">
    <property type="entry name" value="WH_DNA-bd_sf"/>
</dbReference>
<dbReference type="Proteomes" id="UP000038045">
    <property type="component" value="Unplaced"/>
</dbReference>
<protein>
    <submittedName>
        <fullName evidence="14">Fork-head domain-containing protein</fullName>
    </submittedName>
</protein>
<evidence type="ECO:0000256" key="8">
    <source>
        <dbReference type="ARBA" id="ARBA00023163"/>
    </source>
</evidence>
<dbReference type="PRINTS" id="PR00053">
    <property type="entry name" value="FORKHEAD"/>
</dbReference>
<sequence>MISLQRSPSTNSTTTGVSDNQHHNNNGFDPHQLLQAAVASSQNLNVVDTSSAPQTSIGGPKLSPENLYLISNIQHRFNNHLNSLTTPEGQRFLGTLLMGSHIIPQAHGDLGNIPASNTSPNSSLVPNGNLSNVVTSNNIPNTNLLTLELALNNNQSVHTLYQHNFCIWPGCNHPCDSFAIFLNHLASTHRSDESNNTQIKNQIELIENLEHKITKEKQILHAMMNVIQLKTSLTESIPSAFINNFPSQNGTSIRSSNASINESPLISPQSQSNGDTSGNNDKTAFSITSQLNNLSNYSFGNGNSTGANGILNPSSQAIKEESRQTSTPRKRVSDKSILPMQADIDRNREFYKNNDVRPPYTYASLIRQAILESKEGQLTLNEIYQWFTETFAFFRRNAATWKNAVRHNLSLHKCFTRIEQNVKGAVWTVDDQEFYKRRPQRTNGVGSGSVIKSKPSTPKPEHSVTGSVLEMENIQKILNGSQTDLNFDDMNPLCILSNAALKINAMHDESPQKEIEKIVLSQNGNMPKDDNIRKVPKSRTPIPLITKTESNESSRQVDNVSI</sequence>
<organism evidence="13 14">
    <name type="scientific">Parastrongyloides trichosuri</name>
    <name type="common">Possum-specific nematode worm</name>
    <dbReference type="NCBI Taxonomy" id="131310"/>
    <lineage>
        <taxon>Eukaryota</taxon>
        <taxon>Metazoa</taxon>
        <taxon>Ecdysozoa</taxon>
        <taxon>Nematoda</taxon>
        <taxon>Chromadorea</taxon>
        <taxon>Rhabditida</taxon>
        <taxon>Tylenchina</taxon>
        <taxon>Panagrolaimomorpha</taxon>
        <taxon>Strongyloidoidea</taxon>
        <taxon>Strongyloididae</taxon>
        <taxon>Parastrongyloides</taxon>
    </lineage>
</organism>
<feature type="region of interest" description="Disordered" evidence="11">
    <location>
        <begin position="520"/>
        <end position="562"/>
    </location>
</feature>
<dbReference type="InterPro" id="IPR050998">
    <property type="entry name" value="FOXP"/>
</dbReference>
<dbReference type="Pfam" id="PF00250">
    <property type="entry name" value="Forkhead"/>
    <property type="match status" value="1"/>
</dbReference>
<reference evidence="14" key="1">
    <citation type="submission" date="2017-02" db="UniProtKB">
        <authorList>
            <consortium name="WormBaseParasite"/>
        </authorList>
    </citation>
    <scope>IDENTIFICATION</scope>
</reference>
<dbReference type="PANTHER" id="PTHR45796:SF4">
    <property type="entry name" value="FORKHEAD BOX P, ISOFORM C"/>
    <property type="match status" value="1"/>
</dbReference>
<dbReference type="InterPro" id="IPR032354">
    <property type="entry name" value="FOXP-CC"/>
</dbReference>
<evidence type="ECO:0000256" key="2">
    <source>
        <dbReference type="ARBA" id="ARBA00022491"/>
    </source>
</evidence>
<proteinExistence type="predicted"/>
<feature type="region of interest" description="Disordered" evidence="11">
    <location>
        <begin position="439"/>
        <end position="464"/>
    </location>
</feature>
<evidence type="ECO:0000256" key="7">
    <source>
        <dbReference type="ARBA" id="ARBA00023125"/>
    </source>
</evidence>
<evidence type="ECO:0000256" key="6">
    <source>
        <dbReference type="ARBA" id="ARBA00023015"/>
    </source>
</evidence>
<evidence type="ECO:0000256" key="4">
    <source>
        <dbReference type="ARBA" id="ARBA00022771"/>
    </source>
</evidence>
<dbReference type="GO" id="GO:0000981">
    <property type="term" value="F:DNA-binding transcription factor activity, RNA polymerase II-specific"/>
    <property type="evidence" value="ECO:0007669"/>
    <property type="project" value="TreeGrafter"/>
</dbReference>
<dbReference type="AlphaFoldDB" id="A0A0N4ZCA5"/>
<evidence type="ECO:0000259" key="12">
    <source>
        <dbReference type="PROSITE" id="PS50039"/>
    </source>
</evidence>
<keyword evidence="8" id="KW-0804">Transcription</keyword>
<evidence type="ECO:0000256" key="5">
    <source>
        <dbReference type="ARBA" id="ARBA00022833"/>
    </source>
</evidence>
<keyword evidence="7 10" id="KW-0238">DNA-binding</keyword>
<feature type="region of interest" description="Disordered" evidence="11">
    <location>
        <begin position="251"/>
        <end position="284"/>
    </location>
</feature>
<evidence type="ECO:0000256" key="1">
    <source>
        <dbReference type="ARBA" id="ARBA00004123"/>
    </source>
</evidence>
<evidence type="ECO:0000313" key="13">
    <source>
        <dbReference type="Proteomes" id="UP000038045"/>
    </source>
</evidence>
<evidence type="ECO:0000256" key="10">
    <source>
        <dbReference type="PROSITE-ProRule" id="PRU00089"/>
    </source>
</evidence>
<dbReference type="SUPFAM" id="SSF46785">
    <property type="entry name" value="Winged helix' DNA-binding domain"/>
    <property type="match status" value="1"/>
</dbReference>
<feature type="compositionally biased region" description="Polar residues" evidence="11">
    <location>
        <begin position="547"/>
        <end position="562"/>
    </location>
</feature>
<comment type="subcellular location">
    <subcellularLocation>
        <location evidence="1 10">Nucleus</location>
    </subcellularLocation>
</comment>
<evidence type="ECO:0000256" key="9">
    <source>
        <dbReference type="ARBA" id="ARBA00023242"/>
    </source>
</evidence>
<keyword evidence="13" id="KW-1185">Reference proteome</keyword>
<dbReference type="CDD" id="cd20065">
    <property type="entry name" value="FH_FOXP2"/>
    <property type="match status" value="1"/>
</dbReference>
<dbReference type="GO" id="GO:0000978">
    <property type="term" value="F:RNA polymerase II cis-regulatory region sequence-specific DNA binding"/>
    <property type="evidence" value="ECO:0007669"/>
    <property type="project" value="TreeGrafter"/>
</dbReference>
<keyword evidence="9 10" id="KW-0539">Nucleus</keyword>
<dbReference type="Pfam" id="PF16159">
    <property type="entry name" value="FOXP-CC"/>
    <property type="match status" value="1"/>
</dbReference>
<feature type="domain" description="Fork-head" evidence="12">
    <location>
        <begin position="357"/>
        <end position="455"/>
    </location>
</feature>
<dbReference type="InterPro" id="IPR030456">
    <property type="entry name" value="TF_fork_head_CS_2"/>
</dbReference>
<dbReference type="FunFam" id="1.10.10.10:FF:000010">
    <property type="entry name" value="Forkhead box P2 isoform B"/>
    <property type="match status" value="1"/>
</dbReference>
<keyword evidence="5" id="KW-0862">Zinc</keyword>
<dbReference type="SMART" id="SM00339">
    <property type="entry name" value="FH"/>
    <property type="match status" value="1"/>
</dbReference>
<feature type="region of interest" description="Disordered" evidence="11">
    <location>
        <begin position="1"/>
        <end position="29"/>
    </location>
</feature>
<dbReference type="Gene3D" id="1.10.10.10">
    <property type="entry name" value="Winged helix-like DNA-binding domain superfamily/Winged helix DNA-binding domain"/>
    <property type="match status" value="1"/>
</dbReference>
<dbReference type="InterPro" id="IPR047412">
    <property type="entry name" value="FH_FOXP1_P2"/>
</dbReference>
<keyword evidence="4" id="KW-0863">Zinc-finger</keyword>
<dbReference type="PANTHER" id="PTHR45796">
    <property type="entry name" value="FORKHEAD BOX P, ISOFORM C"/>
    <property type="match status" value="1"/>
</dbReference>
<dbReference type="PROSITE" id="PS50039">
    <property type="entry name" value="FORK_HEAD_3"/>
    <property type="match status" value="1"/>
</dbReference>
<evidence type="ECO:0000313" key="14">
    <source>
        <dbReference type="WBParaSite" id="PTRK_0000515900.1"/>
    </source>
</evidence>
<dbReference type="WBParaSite" id="PTRK_0000515900.1">
    <property type="protein sequence ID" value="PTRK_0000515900.1"/>
    <property type="gene ID" value="PTRK_0000515900"/>
</dbReference>
<dbReference type="GO" id="GO:0008270">
    <property type="term" value="F:zinc ion binding"/>
    <property type="evidence" value="ECO:0007669"/>
    <property type="project" value="UniProtKB-KW"/>
</dbReference>
<evidence type="ECO:0000256" key="11">
    <source>
        <dbReference type="SAM" id="MobiDB-lite"/>
    </source>
</evidence>